<reference evidence="1" key="1">
    <citation type="submission" date="2022-12" db="EMBL/GenBank/DDBJ databases">
        <authorList>
            <person name="Petersen C."/>
        </authorList>
    </citation>
    <scope>NUCLEOTIDE SEQUENCE</scope>
    <source>
        <strain evidence="1">IBT 29495</strain>
    </source>
</reference>
<protein>
    <submittedName>
        <fullName evidence="1">Uncharacterized protein</fullName>
    </submittedName>
</protein>
<reference evidence="1" key="2">
    <citation type="journal article" date="2023" name="IMA Fungus">
        <title>Comparative genomic study of the Penicillium genus elucidates a diverse pangenome and 15 lateral gene transfer events.</title>
        <authorList>
            <person name="Petersen C."/>
            <person name="Sorensen T."/>
            <person name="Nielsen M.R."/>
            <person name="Sondergaard T.E."/>
            <person name="Sorensen J.L."/>
            <person name="Fitzpatrick D.A."/>
            <person name="Frisvad J.C."/>
            <person name="Nielsen K.L."/>
        </authorList>
    </citation>
    <scope>NUCLEOTIDE SEQUENCE</scope>
    <source>
        <strain evidence="1">IBT 29495</strain>
    </source>
</reference>
<keyword evidence="2" id="KW-1185">Reference proteome</keyword>
<dbReference type="EMBL" id="JAPWDS010000001">
    <property type="protein sequence ID" value="KAJ5520812.1"/>
    <property type="molecule type" value="Genomic_DNA"/>
</dbReference>
<evidence type="ECO:0000313" key="1">
    <source>
        <dbReference type="EMBL" id="KAJ5520812.1"/>
    </source>
</evidence>
<dbReference type="Proteomes" id="UP001149954">
    <property type="component" value="Unassembled WGS sequence"/>
</dbReference>
<gene>
    <name evidence="1" type="ORF">N7463_001265</name>
</gene>
<organism evidence="1 2">
    <name type="scientific">Penicillium fimorum</name>
    <dbReference type="NCBI Taxonomy" id="1882269"/>
    <lineage>
        <taxon>Eukaryota</taxon>
        <taxon>Fungi</taxon>
        <taxon>Dikarya</taxon>
        <taxon>Ascomycota</taxon>
        <taxon>Pezizomycotina</taxon>
        <taxon>Eurotiomycetes</taxon>
        <taxon>Eurotiomycetidae</taxon>
        <taxon>Eurotiales</taxon>
        <taxon>Aspergillaceae</taxon>
        <taxon>Penicillium</taxon>
    </lineage>
</organism>
<accession>A0A9X0CCH0</accession>
<comment type="caution">
    <text evidence="1">The sequence shown here is derived from an EMBL/GenBank/DDBJ whole genome shotgun (WGS) entry which is preliminary data.</text>
</comment>
<dbReference type="OrthoDB" id="448448at2759"/>
<evidence type="ECO:0000313" key="2">
    <source>
        <dbReference type="Proteomes" id="UP001149954"/>
    </source>
</evidence>
<dbReference type="AlphaFoldDB" id="A0A9X0CCH0"/>
<proteinExistence type="predicted"/>
<name>A0A9X0CCH0_9EURO</name>
<sequence>MNEDRCELQSKDGRPVAVINKKTHIALACLSSSAKSIEYKGFVSRKELDRKISTNSESANSKPQSLCCRIQIYLFGTRIDADVVGQELSRYRLFLQHPSPSVYDAAYENPHYLNLPGNSLPNGILLPPISSKTRDCETDYTDITRSVGHEETDIFSIINDIPKQGYLEKWQTDKRIQTTLLRRATKCIAY</sequence>